<keyword evidence="3" id="KW-1185">Reference proteome</keyword>
<comment type="caution">
    <text evidence="2">The sequence shown here is derived from an EMBL/GenBank/DDBJ whole genome shotgun (WGS) entry which is preliminary data.</text>
</comment>
<dbReference type="Proteomes" id="UP000037460">
    <property type="component" value="Unassembled WGS sequence"/>
</dbReference>
<evidence type="ECO:0000259" key="1">
    <source>
        <dbReference type="PROSITE" id="PS50011"/>
    </source>
</evidence>
<reference evidence="3" key="1">
    <citation type="journal article" date="2015" name="PLoS Genet.">
        <title>Genome Sequence and Transcriptome Analyses of Chrysochromulina tobin: Metabolic Tools for Enhanced Algal Fitness in the Prominent Order Prymnesiales (Haptophyceae).</title>
        <authorList>
            <person name="Hovde B.T."/>
            <person name="Deodato C.R."/>
            <person name="Hunsperger H.M."/>
            <person name="Ryken S.A."/>
            <person name="Yost W."/>
            <person name="Jha R.K."/>
            <person name="Patterson J."/>
            <person name="Monnat R.J. Jr."/>
            <person name="Barlow S.B."/>
            <person name="Starkenburg S.R."/>
            <person name="Cattolico R.A."/>
        </authorList>
    </citation>
    <scope>NUCLEOTIDE SEQUENCE</scope>
    <source>
        <strain evidence="3">CCMP291</strain>
    </source>
</reference>
<dbReference type="PROSITE" id="PS50011">
    <property type="entry name" value="PROTEIN_KINASE_DOM"/>
    <property type="match status" value="1"/>
</dbReference>
<dbReference type="AlphaFoldDB" id="A0A0M0JFH3"/>
<feature type="domain" description="Protein kinase" evidence="1">
    <location>
        <begin position="17"/>
        <end position="169"/>
    </location>
</feature>
<sequence length="169" mass="18506">DSEREHDRLYRATLLAVTHGLIVGRSRYGLVVALIEDPADPYSSLAVKIVSKVLATTGNGKEFSFHSTCRTKFAKLSAASTFVLPLYCAFQDDGCDYLVIGGACCSLKQLIQHADGAERGDAAQELSFQDAHPLKFLSFGLLMSVAFLHACWSMQCARLIHPDIHPAQY</sequence>
<organism evidence="2 3">
    <name type="scientific">Chrysochromulina tobinii</name>
    <dbReference type="NCBI Taxonomy" id="1460289"/>
    <lineage>
        <taxon>Eukaryota</taxon>
        <taxon>Haptista</taxon>
        <taxon>Haptophyta</taxon>
        <taxon>Prymnesiophyceae</taxon>
        <taxon>Prymnesiales</taxon>
        <taxon>Chrysochromulinaceae</taxon>
        <taxon>Chrysochromulina</taxon>
    </lineage>
</organism>
<proteinExistence type="predicted"/>
<name>A0A0M0JFH3_9EUKA</name>
<evidence type="ECO:0000313" key="3">
    <source>
        <dbReference type="Proteomes" id="UP000037460"/>
    </source>
</evidence>
<dbReference type="GO" id="GO:0004672">
    <property type="term" value="F:protein kinase activity"/>
    <property type="evidence" value="ECO:0007669"/>
    <property type="project" value="InterPro"/>
</dbReference>
<dbReference type="InterPro" id="IPR000719">
    <property type="entry name" value="Prot_kinase_dom"/>
</dbReference>
<gene>
    <name evidence="2" type="ORF">Ctob_002452</name>
</gene>
<accession>A0A0M0JFH3</accession>
<dbReference type="EMBL" id="JWZX01003033">
    <property type="protein sequence ID" value="KOO24958.1"/>
    <property type="molecule type" value="Genomic_DNA"/>
</dbReference>
<dbReference type="GO" id="GO:0005524">
    <property type="term" value="F:ATP binding"/>
    <property type="evidence" value="ECO:0007669"/>
    <property type="project" value="InterPro"/>
</dbReference>
<feature type="non-terminal residue" evidence="2">
    <location>
        <position position="1"/>
    </location>
</feature>
<protein>
    <recommendedName>
        <fullName evidence="1">Protein kinase domain-containing protein</fullName>
    </recommendedName>
</protein>
<evidence type="ECO:0000313" key="2">
    <source>
        <dbReference type="EMBL" id="KOO24958.1"/>
    </source>
</evidence>